<proteinExistence type="predicted"/>
<keyword evidence="1" id="KW-0378">Hydrolase</keyword>
<gene>
    <name evidence="4" type="ORF">DET59_101186</name>
</gene>
<feature type="region of interest" description="Disordered" evidence="2">
    <location>
        <begin position="270"/>
        <end position="291"/>
    </location>
</feature>
<evidence type="ECO:0000256" key="2">
    <source>
        <dbReference type="SAM" id="MobiDB-lite"/>
    </source>
</evidence>
<organism evidence="4 5">
    <name type="scientific">Rossellomorea aquimaris</name>
    <dbReference type="NCBI Taxonomy" id="189382"/>
    <lineage>
        <taxon>Bacteria</taxon>
        <taxon>Bacillati</taxon>
        <taxon>Bacillota</taxon>
        <taxon>Bacilli</taxon>
        <taxon>Bacillales</taxon>
        <taxon>Bacillaceae</taxon>
        <taxon>Rossellomorea</taxon>
    </lineage>
</organism>
<dbReference type="Gene3D" id="3.30.70.1070">
    <property type="entry name" value="Sporulation related repeat"/>
    <property type="match status" value="1"/>
</dbReference>
<dbReference type="GO" id="GO:0042834">
    <property type="term" value="F:peptidoglycan binding"/>
    <property type="evidence" value="ECO:0007669"/>
    <property type="project" value="InterPro"/>
</dbReference>
<dbReference type="Gene3D" id="3.40.630.40">
    <property type="entry name" value="Zn-dependent exopeptidases"/>
    <property type="match status" value="1"/>
</dbReference>
<dbReference type="AlphaFoldDB" id="A0A366F241"/>
<evidence type="ECO:0000259" key="3">
    <source>
        <dbReference type="PROSITE" id="PS51724"/>
    </source>
</evidence>
<evidence type="ECO:0000313" key="5">
    <source>
        <dbReference type="Proteomes" id="UP000252118"/>
    </source>
</evidence>
<dbReference type="InterPro" id="IPR036680">
    <property type="entry name" value="SPOR-like_sf"/>
</dbReference>
<dbReference type="EMBL" id="QNRJ01000001">
    <property type="protein sequence ID" value="RBP07819.1"/>
    <property type="molecule type" value="Genomic_DNA"/>
</dbReference>
<dbReference type="InterPro" id="IPR002901">
    <property type="entry name" value="MGlyc_endo_b_GlcNAc-like_dom"/>
</dbReference>
<name>A0A366F241_9BACI</name>
<evidence type="ECO:0000313" key="4">
    <source>
        <dbReference type="EMBL" id="RBP07819.1"/>
    </source>
</evidence>
<evidence type="ECO:0000256" key="1">
    <source>
        <dbReference type="ARBA" id="ARBA00022801"/>
    </source>
</evidence>
<dbReference type="InterPro" id="IPR007730">
    <property type="entry name" value="SPOR-like_dom"/>
</dbReference>
<dbReference type="CDD" id="cd02696">
    <property type="entry name" value="MurNAc-LAA"/>
    <property type="match status" value="1"/>
</dbReference>
<dbReference type="SMART" id="SM00646">
    <property type="entry name" value="Ami_3"/>
    <property type="match status" value="1"/>
</dbReference>
<comment type="caution">
    <text evidence="4">The sequence shown here is derived from an EMBL/GenBank/DDBJ whole genome shotgun (WGS) entry which is preliminary data.</text>
</comment>
<feature type="domain" description="SPOR" evidence="3">
    <location>
        <begin position="186"/>
        <end position="264"/>
    </location>
</feature>
<reference evidence="4 5" key="1">
    <citation type="submission" date="2018-06" db="EMBL/GenBank/DDBJ databases">
        <title>Freshwater and sediment microbial communities from various areas in North America, analyzing microbe dynamics in response to fracking.</title>
        <authorList>
            <person name="Lamendella R."/>
        </authorList>
    </citation>
    <scope>NUCLEOTIDE SEQUENCE [LARGE SCALE GENOMIC DNA]</scope>
    <source>
        <strain evidence="4 5">97B</strain>
    </source>
</reference>
<protein>
    <submittedName>
        <fullName evidence="4">N-acetylmuramoyl-L-alanine amidase</fullName>
    </submittedName>
</protein>
<dbReference type="RefSeq" id="WP_258549524.1">
    <property type="nucleotide sequence ID" value="NZ_QNRJ01000001.1"/>
</dbReference>
<dbReference type="SUPFAM" id="SSF110997">
    <property type="entry name" value="Sporulation related repeat"/>
    <property type="match status" value="2"/>
</dbReference>
<dbReference type="Proteomes" id="UP000252118">
    <property type="component" value="Unassembled WGS sequence"/>
</dbReference>
<dbReference type="PANTHER" id="PTHR30404:SF0">
    <property type="entry name" value="N-ACETYLMURAMOYL-L-ALANINE AMIDASE AMIC"/>
    <property type="match status" value="1"/>
</dbReference>
<dbReference type="PANTHER" id="PTHR30404">
    <property type="entry name" value="N-ACETYLMURAMOYL-L-ALANINE AMIDASE"/>
    <property type="match status" value="1"/>
</dbReference>
<dbReference type="PROSITE" id="PS51724">
    <property type="entry name" value="SPOR"/>
    <property type="match status" value="1"/>
</dbReference>
<dbReference type="GO" id="GO:0030288">
    <property type="term" value="C:outer membrane-bounded periplasmic space"/>
    <property type="evidence" value="ECO:0007669"/>
    <property type="project" value="TreeGrafter"/>
</dbReference>
<accession>A0A366F241</accession>
<dbReference type="GO" id="GO:0009253">
    <property type="term" value="P:peptidoglycan catabolic process"/>
    <property type="evidence" value="ECO:0007669"/>
    <property type="project" value="InterPro"/>
</dbReference>
<sequence length="470" mass="51901">MKTIMIDPGHGGTDPGAVYNGNEEKTYNLLTALIARDFLLKNYNVNILMTRTGNETLSLTERSNLANRTKPDFYLSIHHNAGGGSGFESYVYNGSVPSQTITYQRIIHDEVTAAINSSYKVIDRGKKRANFHVLRETNMPSLLLEILFIDNQKDIALMNNATFRNTVGVAIARGVAKALGLPAKIVNEKELFIVIAGSFTKRENAEGRVNELKRKGMNSFIDTVVVLDRTYYRVQTGAFAERVNAENQVASLKKMGVEAFIIVRVDDNPKPPVPFPTDPPKPTQPPKPPGIQFSILGTSVLRAEQLDDFAGTINRDAPLLGKFYLFYGNLYGIRGDVAYSQALHETNYFRFTGQVKPNQNNYAGIGTTGPGNDGASFKTPEEGVLAHIQHLYAYASTNPIPQGQSLVDPRFSLVTRGSAKHWTDLNGKWAVPGTNYGQSILSVFNRNIQNAIKVMDEQKIVLNDTLGKLK</sequence>
<dbReference type="SUPFAM" id="SSF53187">
    <property type="entry name" value="Zn-dependent exopeptidases"/>
    <property type="match status" value="1"/>
</dbReference>
<dbReference type="InterPro" id="IPR002508">
    <property type="entry name" value="MurNAc-LAA_cat"/>
</dbReference>
<dbReference type="InterPro" id="IPR050695">
    <property type="entry name" value="N-acetylmuramoyl_amidase_3"/>
</dbReference>
<dbReference type="Pfam" id="PF01832">
    <property type="entry name" value="Glucosaminidase"/>
    <property type="match status" value="1"/>
</dbReference>
<feature type="compositionally biased region" description="Pro residues" evidence="2">
    <location>
        <begin position="270"/>
        <end position="289"/>
    </location>
</feature>
<dbReference type="Pfam" id="PF01520">
    <property type="entry name" value="Amidase_3"/>
    <property type="match status" value="1"/>
</dbReference>
<dbReference type="GO" id="GO:0008745">
    <property type="term" value="F:N-acetylmuramoyl-L-alanine amidase activity"/>
    <property type="evidence" value="ECO:0007669"/>
    <property type="project" value="InterPro"/>
</dbReference>
<dbReference type="GO" id="GO:0004040">
    <property type="term" value="F:amidase activity"/>
    <property type="evidence" value="ECO:0007669"/>
    <property type="project" value="InterPro"/>
</dbReference>
<dbReference type="Pfam" id="PF05036">
    <property type="entry name" value="SPOR"/>
    <property type="match status" value="1"/>
</dbReference>